<protein>
    <submittedName>
        <fullName evidence="1">DUF29 domain-containing protein</fullName>
    </submittedName>
</protein>
<dbReference type="Gene3D" id="1.20.1220.20">
    <property type="entry name" value="Uncharcterised protein PF01724"/>
    <property type="match status" value="1"/>
</dbReference>
<comment type="caution">
    <text evidence="1">The sequence shown here is derived from an EMBL/GenBank/DDBJ whole genome shotgun (WGS) entry which is preliminary data.</text>
</comment>
<evidence type="ECO:0000313" key="2">
    <source>
        <dbReference type="Proteomes" id="UP001152872"/>
    </source>
</evidence>
<keyword evidence="2" id="KW-1185">Reference proteome</keyword>
<dbReference type="AlphaFoldDB" id="A0A9X4RJS2"/>
<dbReference type="EMBL" id="VBTY01000171">
    <property type="protein sequence ID" value="MDG3496305.1"/>
    <property type="molecule type" value="Genomic_DNA"/>
</dbReference>
<accession>A0A9X4RJS2</accession>
<gene>
    <name evidence="1" type="ORF">FEV09_17320</name>
</gene>
<evidence type="ECO:0000313" key="1">
    <source>
        <dbReference type="EMBL" id="MDG3496305.1"/>
    </source>
</evidence>
<dbReference type="Pfam" id="PF01724">
    <property type="entry name" value="DUF29"/>
    <property type="match status" value="1"/>
</dbReference>
<dbReference type="PANTHER" id="PTHR34235">
    <property type="entry name" value="SLR1203 PROTEIN-RELATED"/>
    <property type="match status" value="1"/>
</dbReference>
<sequence>MTQTIEQKSTLYDRDLNLWLEEAIAKLKAGDFQNLDVENLIEELEGLAGRDRRELESRLTRLIEHILKRCYVNLPECYRGWEITIVNQRAELTTLLEQSPSLKGHFSQVFDRAFDTALKLVRLEYPDTNFPNVWQFSRDAKKVLNLNFWTSV</sequence>
<reference evidence="1" key="1">
    <citation type="submission" date="2019-05" db="EMBL/GenBank/DDBJ databases">
        <title>Whole genome sequencing of Pseudanabaena catenata USMAC16.</title>
        <authorList>
            <person name="Khan Z."/>
            <person name="Omar W.M."/>
            <person name="Convey P."/>
            <person name="Merican F."/>
            <person name="Najimudin N."/>
        </authorList>
    </citation>
    <scope>NUCLEOTIDE SEQUENCE</scope>
    <source>
        <strain evidence="1">USMAC16</strain>
    </source>
</reference>
<name>A0A9X4RJS2_9CYAN</name>
<dbReference type="Proteomes" id="UP001152872">
    <property type="component" value="Unassembled WGS sequence"/>
</dbReference>
<proteinExistence type="predicted"/>
<dbReference type="InterPro" id="IPR002636">
    <property type="entry name" value="DUF29"/>
</dbReference>
<dbReference type="PANTHER" id="PTHR34235:SF4">
    <property type="entry name" value="SLR0291 PROTEIN"/>
    <property type="match status" value="1"/>
</dbReference>
<organism evidence="1 2">
    <name type="scientific">Pseudanabaena catenata USMAC16</name>
    <dbReference type="NCBI Taxonomy" id="1855837"/>
    <lineage>
        <taxon>Bacteria</taxon>
        <taxon>Bacillati</taxon>
        <taxon>Cyanobacteriota</taxon>
        <taxon>Cyanophyceae</taxon>
        <taxon>Pseudanabaenales</taxon>
        <taxon>Pseudanabaenaceae</taxon>
        <taxon>Pseudanabaena</taxon>
    </lineage>
</organism>
<dbReference type="RefSeq" id="WP_009628479.1">
    <property type="nucleotide sequence ID" value="NZ_VBTY01000171.1"/>
</dbReference>